<keyword evidence="1" id="KW-0732">Signal</keyword>
<accession>A0AA47LQE2</accession>
<feature type="signal peptide" evidence="1">
    <location>
        <begin position="1"/>
        <end position="23"/>
    </location>
</feature>
<feature type="chain" id="PRO_5041417086" description="Outer membrane protein beta-barrel domain-containing protein" evidence="1">
    <location>
        <begin position="24"/>
        <end position="187"/>
    </location>
</feature>
<sequence length="187" mass="21106">MMNAPAVYLLLLLASCASFSAYSNTHNAISIEYRHSLYDSGEIVDGRANGAQFTYYYQLLEGTSIYAGWSYDAIEHKSHLSLEGIDKTGYSLGLTLTRDYACIQAGLYGGLTYKHYEFDVDESDEPKDFGHEWGYELGGIVTRPLSENIHVMSRLGYESSQDDVYITDSRQEVDDNYLFSLGVLYKF</sequence>
<gene>
    <name evidence="2" type="ORF">N8M53_10720</name>
</gene>
<dbReference type="RefSeq" id="WP_269578774.1">
    <property type="nucleotide sequence ID" value="NZ_CP114588.1"/>
</dbReference>
<proteinExistence type="predicted"/>
<organism evidence="2 3">
    <name type="scientific">Salinivibrio kushneri</name>
    <dbReference type="NCBI Taxonomy" id="1908198"/>
    <lineage>
        <taxon>Bacteria</taxon>
        <taxon>Pseudomonadati</taxon>
        <taxon>Pseudomonadota</taxon>
        <taxon>Gammaproteobacteria</taxon>
        <taxon>Vibrionales</taxon>
        <taxon>Vibrionaceae</taxon>
        <taxon>Salinivibrio</taxon>
    </lineage>
</organism>
<evidence type="ECO:0000313" key="3">
    <source>
        <dbReference type="Proteomes" id="UP001164748"/>
    </source>
</evidence>
<evidence type="ECO:0000256" key="1">
    <source>
        <dbReference type="SAM" id="SignalP"/>
    </source>
</evidence>
<evidence type="ECO:0008006" key="4">
    <source>
        <dbReference type="Google" id="ProtNLM"/>
    </source>
</evidence>
<evidence type="ECO:0000313" key="2">
    <source>
        <dbReference type="EMBL" id="WBA08283.1"/>
    </source>
</evidence>
<protein>
    <recommendedName>
        <fullName evidence="4">Outer membrane protein beta-barrel domain-containing protein</fullName>
    </recommendedName>
</protein>
<dbReference type="Proteomes" id="UP001164748">
    <property type="component" value="Chromosome"/>
</dbReference>
<dbReference type="EMBL" id="CP114588">
    <property type="protein sequence ID" value="WBA08283.1"/>
    <property type="molecule type" value="Genomic_DNA"/>
</dbReference>
<reference evidence="2" key="1">
    <citation type="submission" date="2022-09" db="EMBL/GenBank/DDBJ databases">
        <authorList>
            <person name="Li Z.-J."/>
        </authorList>
    </citation>
    <scope>NUCLEOTIDE SEQUENCE</scope>
    <source>
        <strain evidence="2">TGB11</strain>
    </source>
</reference>
<name>A0AA47LQE2_9GAMM</name>
<dbReference type="AlphaFoldDB" id="A0AA47LQE2"/>